<accession>A0A5D2X9A6</accession>
<proteinExistence type="predicted"/>
<name>A0A5D2X9A6_GOSMU</name>
<evidence type="ECO:0000313" key="2">
    <source>
        <dbReference type="Proteomes" id="UP000323597"/>
    </source>
</evidence>
<dbReference type="AlphaFoldDB" id="A0A5D2X9A6"/>
<keyword evidence="2" id="KW-1185">Reference proteome</keyword>
<gene>
    <name evidence="1" type="ORF">E1A91_A11G137800v1</name>
</gene>
<protein>
    <submittedName>
        <fullName evidence="1">Uncharacterized protein</fullName>
    </submittedName>
</protein>
<sequence length="58" mass="6627">MTLRAIMKEKSHWGEKSSLVSLSLSRYFSQALILIQKSINQESNTKRCESPFLDAAPR</sequence>
<organism evidence="1 2">
    <name type="scientific">Gossypium mustelinum</name>
    <name type="common">Cotton</name>
    <name type="synonym">Gossypium caicoense</name>
    <dbReference type="NCBI Taxonomy" id="34275"/>
    <lineage>
        <taxon>Eukaryota</taxon>
        <taxon>Viridiplantae</taxon>
        <taxon>Streptophyta</taxon>
        <taxon>Embryophyta</taxon>
        <taxon>Tracheophyta</taxon>
        <taxon>Spermatophyta</taxon>
        <taxon>Magnoliopsida</taxon>
        <taxon>eudicotyledons</taxon>
        <taxon>Gunneridae</taxon>
        <taxon>Pentapetalae</taxon>
        <taxon>rosids</taxon>
        <taxon>malvids</taxon>
        <taxon>Malvales</taxon>
        <taxon>Malvaceae</taxon>
        <taxon>Malvoideae</taxon>
        <taxon>Gossypium</taxon>
    </lineage>
</organism>
<evidence type="ECO:0000313" key="1">
    <source>
        <dbReference type="EMBL" id="TYJ09381.1"/>
    </source>
</evidence>
<reference evidence="1 2" key="1">
    <citation type="submission" date="2019-07" db="EMBL/GenBank/DDBJ databases">
        <title>WGS assembly of Gossypium mustelinum.</title>
        <authorList>
            <person name="Chen Z.J."/>
            <person name="Sreedasyam A."/>
            <person name="Ando A."/>
            <person name="Song Q."/>
            <person name="De L."/>
            <person name="Hulse-Kemp A."/>
            <person name="Ding M."/>
            <person name="Ye W."/>
            <person name="Kirkbride R."/>
            <person name="Jenkins J."/>
            <person name="Plott C."/>
            <person name="Lovell J."/>
            <person name="Lin Y.-M."/>
            <person name="Vaughn R."/>
            <person name="Liu B."/>
            <person name="Li W."/>
            <person name="Simpson S."/>
            <person name="Scheffler B."/>
            <person name="Saski C."/>
            <person name="Grover C."/>
            <person name="Hu G."/>
            <person name="Conover J."/>
            <person name="Carlson J."/>
            <person name="Shu S."/>
            <person name="Boston L."/>
            <person name="Williams M."/>
            <person name="Peterson D."/>
            <person name="Mcgee K."/>
            <person name="Jones D."/>
            <person name="Wendel J."/>
            <person name="Stelly D."/>
            <person name="Grimwood J."/>
            <person name="Schmutz J."/>
        </authorList>
    </citation>
    <scope>NUCLEOTIDE SEQUENCE [LARGE SCALE GENOMIC DNA]</scope>
    <source>
        <strain evidence="1">1408120.09</strain>
    </source>
</reference>
<dbReference type="EMBL" id="CM017646">
    <property type="protein sequence ID" value="TYJ09381.1"/>
    <property type="molecule type" value="Genomic_DNA"/>
</dbReference>
<dbReference type="Proteomes" id="UP000323597">
    <property type="component" value="Chromosome A11"/>
</dbReference>